<dbReference type="EMBL" id="HBFR01002076">
    <property type="protein sequence ID" value="CAD8874174.1"/>
    <property type="molecule type" value="Transcribed_RNA"/>
</dbReference>
<dbReference type="InterPro" id="IPR043504">
    <property type="entry name" value="Peptidase_S1_PA_chymotrypsin"/>
</dbReference>
<proteinExistence type="predicted"/>
<keyword evidence="1" id="KW-0843">Virulence</keyword>
<evidence type="ECO:0000259" key="2">
    <source>
        <dbReference type="Pfam" id="PF00089"/>
    </source>
</evidence>
<name>A0A7S1B485_9STRA</name>
<dbReference type="GO" id="GO:0006508">
    <property type="term" value="P:proteolysis"/>
    <property type="evidence" value="ECO:0007669"/>
    <property type="project" value="InterPro"/>
</dbReference>
<dbReference type="Gene3D" id="2.40.10.10">
    <property type="entry name" value="Trypsin-like serine proteases"/>
    <property type="match status" value="1"/>
</dbReference>
<dbReference type="InterPro" id="IPR001254">
    <property type="entry name" value="Trypsin_dom"/>
</dbReference>
<sequence length="170" mass="18884">MSDANRHGYVAHLSFPIIGLNWAGALISENLVLSTGAMLCSEEVGIGIQNLNMTATFGQGEDSESGKIINCVAHPRFNETGDWENDLALFLLDDELSDNLRQNPVKLGCNSEHKKSGNIQSLSWEYSSNRNPNDESFLRLSKGLYKLMNKKKCMEMLIDGKKKISMNLTT</sequence>
<feature type="domain" description="Peptidase S1" evidence="2">
    <location>
        <begin position="23"/>
        <end position="158"/>
    </location>
</feature>
<dbReference type="GO" id="GO:0004252">
    <property type="term" value="F:serine-type endopeptidase activity"/>
    <property type="evidence" value="ECO:0007669"/>
    <property type="project" value="InterPro"/>
</dbReference>
<evidence type="ECO:0000313" key="3">
    <source>
        <dbReference type="EMBL" id="CAD8874174.1"/>
    </source>
</evidence>
<organism evidence="3">
    <name type="scientific">Corethron hystrix</name>
    <dbReference type="NCBI Taxonomy" id="216773"/>
    <lineage>
        <taxon>Eukaryota</taxon>
        <taxon>Sar</taxon>
        <taxon>Stramenopiles</taxon>
        <taxon>Ochrophyta</taxon>
        <taxon>Bacillariophyta</taxon>
        <taxon>Coscinodiscophyceae</taxon>
        <taxon>Corethrophycidae</taxon>
        <taxon>Corethrales</taxon>
        <taxon>Corethraceae</taxon>
        <taxon>Corethron</taxon>
    </lineage>
</organism>
<evidence type="ECO:0000256" key="1">
    <source>
        <dbReference type="ARBA" id="ARBA00023026"/>
    </source>
</evidence>
<reference evidence="3" key="1">
    <citation type="submission" date="2021-01" db="EMBL/GenBank/DDBJ databases">
        <authorList>
            <person name="Corre E."/>
            <person name="Pelletier E."/>
            <person name="Niang G."/>
            <person name="Scheremetjew M."/>
            <person name="Finn R."/>
            <person name="Kale V."/>
            <person name="Holt S."/>
            <person name="Cochrane G."/>
            <person name="Meng A."/>
            <person name="Brown T."/>
            <person name="Cohen L."/>
        </authorList>
    </citation>
    <scope>NUCLEOTIDE SEQUENCE</scope>
    <source>
        <strain evidence="3">308</strain>
    </source>
</reference>
<dbReference type="Pfam" id="PF00089">
    <property type="entry name" value="Trypsin"/>
    <property type="match status" value="1"/>
</dbReference>
<dbReference type="InterPro" id="IPR009003">
    <property type="entry name" value="Peptidase_S1_PA"/>
</dbReference>
<dbReference type="SUPFAM" id="SSF50494">
    <property type="entry name" value="Trypsin-like serine proteases"/>
    <property type="match status" value="1"/>
</dbReference>
<gene>
    <name evidence="3" type="ORF">CHYS00102_LOCUS1337</name>
</gene>
<dbReference type="AlphaFoldDB" id="A0A7S1B485"/>
<protein>
    <recommendedName>
        <fullName evidence="2">Peptidase S1 domain-containing protein</fullName>
    </recommendedName>
</protein>
<accession>A0A7S1B485</accession>